<organism evidence="1 2">
    <name type="scientific">Vibrio ulleungensis</name>
    <dbReference type="NCBI Taxonomy" id="2807619"/>
    <lineage>
        <taxon>Bacteria</taxon>
        <taxon>Pseudomonadati</taxon>
        <taxon>Pseudomonadota</taxon>
        <taxon>Gammaproteobacteria</taxon>
        <taxon>Vibrionales</taxon>
        <taxon>Vibrionaceae</taxon>
        <taxon>Vibrio</taxon>
    </lineage>
</organism>
<proteinExistence type="predicted"/>
<dbReference type="RefSeq" id="WP_205158109.1">
    <property type="nucleotide sequence ID" value="NZ_JAFEUM010000003.1"/>
</dbReference>
<dbReference type="Proteomes" id="UP000809621">
    <property type="component" value="Unassembled WGS sequence"/>
</dbReference>
<evidence type="ECO:0000313" key="2">
    <source>
        <dbReference type="Proteomes" id="UP000809621"/>
    </source>
</evidence>
<protein>
    <submittedName>
        <fullName evidence="1">DUF1853 family protein</fullName>
    </submittedName>
</protein>
<dbReference type="InterPro" id="IPR015003">
    <property type="entry name" value="DUF1853"/>
</dbReference>
<dbReference type="EMBL" id="JAFEUM010000003">
    <property type="protein sequence ID" value="MBM7036527.1"/>
    <property type="molecule type" value="Genomic_DNA"/>
</dbReference>
<gene>
    <name evidence="1" type="ORF">JQC93_08905</name>
</gene>
<accession>A0ABS2HK98</accession>
<sequence length="251" mass="28992">MDVNFYHWICHSPNLIKNAPLLVDPMTLSSNPKLLPAISPNPRLGFYYQDCVKSMLDHSHSYQIVADEVQFNHNGQTVGALDFVVQRLDLEEQPLEHWEVAIKFFLLLDGYWHGPNARDRLDLKLNKMVKKQLLLTHHEGFSAQFPQFSGLDSRLLVQGRLYTNPFIDQPIPTHCADLELEPKCINGHWCYHHQASNINSKLYVVEKPYWATGEHSEHCLDLAQHPFERDVHCVDESGRFWFIVPDGWPGG</sequence>
<evidence type="ECO:0000313" key="1">
    <source>
        <dbReference type="EMBL" id="MBM7036527.1"/>
    </source>
</evidence>
<comment type="caution">
    <text evidence="1">The sequence shown here is derived from an EMBL/GenBank/DDBJ whole genome shotgun (WGS) entry which is preliminary data.</text>
</comment>
<reference evidence="1 2" key="1">
    <citation type="submission" date="2021-02" db="EMBL/GenBank/DDBJ databases">
        <authorList>
            <person name="Park J.-S."/>
        </authorList>
    </citation>
    <scope>NUCLEOTIDE SEQUENCE [LARGE SCALE GENOMIC DNA]</scope>
    <source>
        <strain evidence="1 2">188UL20-2</strain>
    </source>
</reference>
<name>A0ABS2HK98_9VIBR</name>
<dbReference type="Pfam" id="PF08907">
    <property type="entry name" value="DUF1853"/>
    <property type="match status" value="1"/>
</dbReference>
<keyword evidence="2" id="KW-1185">Reference proteome</keyword>